<evidence type="ECO:0000313" key="2">
    <source>
        <dbReference type="Proteomes" id="UP000627292"/>
    </source>
</evidence>
<gene>
    <name evidence="1" type="ORF">GCM10011379_01740</name>
</gene>
<reference evidence="1" key="1">
    <citation type="journal article" date="2014" name="Int. J. Syst. Evol. Microbiol.">
        <title>Complete genome sequence of Corynebacterium casei LMG S-19264T (=DSM 44701T), isolated from a smear-ripened cheese.</title>
        <authorList>
            <consortium name="US DOE Joint Genome Institute (JGI-PGF)"/>
            <person name="Walter F."/>
            <person name="Albersmeier A."/>
            <person name="Kalinowski J."/>
            <person name="Ruckert C."/>
        </authorList>
    </citation>
    <scope>NUCLEOTIDE SEQUENCE</scope>
    <source>
        <strain evidence="1">CGMCC 1.15290</strain>
    </source>
</reference>
<protein>
    <submittedName>
        <fullName evidence="1">Uncharacterized protein</fullName>
    </submittedName>
</protein>
<sequence length="209" mass="23017">MAEDIVAPYIPAQYTGEETETSHTLEAPDEETALAWFDILALRLKDVNNWNKWCGFLSSGFQLTDDKGNKLALAAAEGQFIQIDIPGPGPIAGNGYDWVQIEKLEQVKLNERQEFVVLQARPAASPFNNMNGVAHFLDKEATSSFVVKRDGLTLTTTVYGRNEVPNVHVHETADRIRNAVAGSAGAIGISKLQWKALVKGLFDFLDKKT</sequence>
<organism evidence="1 2">
    <name type="scientific">Filimonas zeae</name>
    <dbReference type="NCBI Taxonomy" id="1737353"/>
    <lineage>
        <taxon>Bacteria</taxon>
        <taxon>Pseudomonadati</taxon>
        <taxon>Bacteroidota</taxon>
        <taxon>Chitinophagia</taxon>
        <taxon>Chitinophagales</taxon>
        <taxon>Chitinophagaceae</taxon>
        <taxon>Filimonas</taxon>
    </lineage>
</organism>
<keyword evidence="2" id="KW-1185">Reference proteome</keyword>
<proteinExistence type="predicted"/>
<evidence type="ECO:0000313" key="1">
    <source>
        <dbReference type="EMBL" id="GGH57253.1"/>
    </source>
</evidence>
<name>A0A917INP6_9BACT</name>
<dbReference type="EMBL" id="BMIB01000001">
    <property type="protein sequence ID" value="GGH57253.1"/>
    <property type="molecule type" value="Genomic_DNA"/>
</dbReference>
<comment type="caution">
    <text evidence="1">The sequence shown here is derived from an EMBL/GenBank/DDBJ whole genome shotgun (WGS) entry which is preliminary data.</text>
</comment>
<reference evidence="1" key="2">
    <citation type="submission" date="2020-09" db="EMBL/GenBank/DDBJ databases">
        <authorList>
            <person name="Sun Q."/>
            <person name="Zhou Y."/>
        </authorList>
    </citation>
    <scope>NUCLEOTIDE SEQUENCE</scope>
    <source>
        <strain evidence="1">CGMCC 1.15290</strain>
    </source>
</reference>
<dbReference type="AlphaFoldDB" id="A0A917INP6"/>
<accession>A0A917INP6</accession>
<dbReference type="RefSeq" id="WP_188949763.1">
    <property type="nucleotide sequence ID" value="NZ_BMIB01000001.1"/>
</dbReference>
<dbReference type="Proteomes" id="UP000627292">
    <property type="component" value="Unassembled WGS sequence"/>
</dbReference>